<name>A0A2S5BBQ5_9BASI</name>
<dbReference type="Gene3D" id="3.50.50.60">
    <property type="entry name" value="FAD/NAD(P)-binding domain"/>
    <property type="match status" value="2"/>
</dbReference>
<dbReference type="InterPro" id="IPR036188">
    <property type="entry name" value="FAD/NAD-bd_sf"/>
</dbReference>
<reference evidence="3 4" key="1">
    <citation type="journal article" date="2018" name="Front. Microbiol.">
        <title>Prospects for Fungal Bioremediation of Acidic Radioactive Waste Sites: Characterization and Genome Sequence of Rhodotorula taiwanensis MD1149.</title>
        <authorList>
            <person name="Tkavc R."/>
            <person name="Matrosova V.Y."/>
            <person name="Grichenko O.E."/>
            <person name="Gostincar C."/>
            <person name="Volpe R.P."/>
            <person name="Klimenkova P."/>
            <person name="Gaidamakova E.K."/>
            <person name="Zhou C.E."/>
            <person name="Stewart B.J."/>
            <person name="Lyman M.G."/>
            <person name="Malfatti S.A."/>
            <person name="Rubinfeld B."/>
            <person name="Courtot M."/>
            <person name="Singh J."/>
            <person name="Dalgard C.L."/>
            <person name="Hamilton T."/>
            <person name="Frey K.G."/>
            <person name="Gunde-Cimerman N."/>
            <person name="Dugan L."/>
            <person name="Daly M.J."/>
        </authorList>
    </citation>
    <scope>NUCLEOTIDE SEQUENCE [LARGE SCALE GENOMIC DNA]</scope>
    <source>
        <strain evidence="3 4">MD1149</strain>
    </source>
</reference>
<comment type="caution">
    <text evidence="3">The sequence shown here is derived from an EMBL/GenBank/DDBJ whole genome shotgun (WGS) entry which is preliminary data.</text>
</comment>
<sequence length="580" mass="65949">MPTQRQIRVAIVGGGISGIAQAVRLQEALGHDRVALTIYERSDELGGVWRDSKWAGAAVDVPSHLYCLYSHLNAGFSSHWAGRDEVLGYWKRIVQRHRLGQHFVYEVEFVGSRWDPLRQSHTITFRRNHNGEQFDVEADILISATGALNRPITPNVPGRADFKGLQWHSSRWRTDVDLKGKRIAIVGNGSSGIQVIPHIADLEGIEIVQFVRSPGFFRPKHNYQYSTFQRFVFRYVPFALRLYRWKIFYDYDYTILSRGAGTWASDLRAKLTQGVIDYMRKTMPSEYHDVLIPDYPMHCKRVAYDGGWLASLHKPNVSLTASPITRVTENGLATKDGQEYDFDIIVWATGFEVTETGVGLNQNVFGEDGRELREIWKAADGAYGYQGIAPPAVPNYFIVLGPNAIAQNWGWTLGHNTELIARIIRGMYDRALSSVVVKPAIMDSYNAFLNQRLQQTSLASPECGSSWYKDPETGKLVAPAPWGAIELWTYTRKIRWEHWLCRRWEPSPDAAERKAVVVPVQTPRTWTPWGLFMDWLALRVRARLVRLMTEVKDGREKGEGRVKGGEVKTPTLITPEEYLA</sequence>
<dbReference type="SUPFAM" id="SSF51905">
    <property type="entry name" value="FAD/NAD(P)-binding domain"/>
    <property type="match status" value="2"/>
</dbReference>
<evidence type="ECO:0000256" key="1">
    <source>
        <dbReference type="ARBA" id="ARBA00010139"/>
    </source>
</evidence>
<protein>
    <recommendedName>
        <fullName evidence="2">FAD/NAD(P)-binding domain-containing protein</fullName>
    </recommendedName>
</protein>
<accession>A0A2S5BBQ5</accession>
<dbReference type="STRING" id="741276.A0A2S5BBQ5"/>
<dbReference type="Pfam" id="PF07992">
    <property type="entry name" value="Pyr_redox_2"/>
    <property type="match status" value="1"/>
</dbReference>
<evidence type="ECO:0000313" key="3">
    <source>
        <dbReference type="EMBL" id="POY74204.1"/>
    </source>
</evidence>
<feature type="domain" description="FAD/NAD(P)-binding" evidence="2">
    <location>
        <begin position="8"/>
        <end position="211"/>
    </location>
</feature>
<comment type="similarity">
    <text evidence="1">Belongs to the FAD-binding monooxygenase family.</text>
</comment>
<keyword evidence="4" id="KW-1185">Reference proteome</keyword>
<gene>
    <name evidence="3" type="ORF">BMF94_2778</name>
</gene>
<dbReference type="InterPro" id="IPR051209">
    <property type="entry name" value="FAD-bind_Monooxygenase_sf"/>
</dbReference>
<dbReference type="AlphaFoldDB" id="A0A2S5BBQ5"/>
<dbReference type="Proteomes" id="UP000237144">
    <property type="component" value="Unassembled WGS sequence"/>
</dbReference>
<proteinExistence type="inferred from homology"/>
<dbReference type="InterPro" id="IPR023753">
    <property type="entry name" value="FAD/NAD-binding_dom"/>
</dbReference>
<dbReference type="GO" id="GO:0016491">
    <property type="term" value="F:oxidoreductase activity"/>
    <property type="evidence" value="ECO:0007669"/>
    <property type="project" value="InterPro"/>
</dbReference>
<dbReference type="OrthoDB" id="66881at2759"/>
<dbReference type="EMBL" id="PJQD01000028">
    <property type="protein sequence ID" value="POY74204.1"/>
    <property type="molecule type" value="Genomic_DNA"/>
</dbReference>
<dbReference type="PANTHER" id="PTHR42877:SF4">
    <property type="entry name" value="FAD_NAD(P)-BINDING DOMAIN-CONTAINING PROTEIN-RELATED"/>
    <property type="match status" value="1"/>
</dbReference>
<evidence type="ECO:0000259" key="2">
    <source>
        <dbReference type="Pfam" id="PF07992"/>
    </source>
</evidence>
<organism evidence="3 4">
    <name type="scientific">Rhodotorula taiwanensis</name>
    <dbReference type="NCBI Taxonomy" id="741276"/>
    <lineage>
        <taxon>Eukaryota</taxon>
        <taxon>Fungi</taxon>
        <taxon>Dikarya</taxon>
        <taxon>Basidiomycota</taxon>
        <taxon>Pucciniomycotina</taxon>
        <taxon>Microbotryomycetes</taxon>
        <taxon>Sporidiobolales</taxon>
        <taxon>Sporidiobolaceae</taxon>
        <taxon>Rhodotorula</taxon>
    </lineage>
</organism>
<dbReference type="PANTHER" id="PTHR42877">
    <property type="entry name" value="L-ORNITHINE N(5)-MONOOXYGENASE-RELATED"/>
    <property type="match status" value="1"/>
</dbReference>
<evidence type="ECO:0000313" key="4">
    <source>
        <dbReference type="Proteomes" id="UP000237144"/>
    </source>
</evidence>